<evidence type="ECO:0000313" key="2">
    <source>
        <dbReference type="EMBL" id="KLO25895.1"/>
    </source>
</evidence>
<dbReference type="RefSeq" id="WP_047321233.1">
    <property type="nucleotide sequence ID" value="NZ_LDPO01000027.1"/>
</dbReference>
<proteinExistence type="predicted"/>
<dbReference type="Proteomes" id="UP000036464">
    <property type="component" value="Unassembled WGS sequence"/>
</dbReference>
<evidence type="ECO:0000313" key="3">
    <source>
        <dbReference type="Proteomes" id="UP000036464"/>
    </source>
</evidence>
<evidence type="ECO:0000256" key="1">
    <source>
        <dbReference type="SAM" id="MobiDB-lite"/>
    </source>
</evidence>
<sequence>MTTPTSPANYRGALREARRQIEAQKAAGRSPTALVATAAEAVIATRERAAQHARQVIRSLWEQTNPYDDASVARFAAQAARAMKSVQTAAGRAAGAAMVQQLAAAGIKVVPTTTYPLDVRAAAIDVGDDGKITLIRKPTTVDYSGGPGRGKIIVTPRGSTTEEVFRRPARAFRFAQSEGRNGLDSAHDRIDSLIDTNLMLAQRLAQQELLAKASLPPPVMLDNGKPYRYVDYRGQMQYVREKRTVTGYRRVIHPELSRGGTCGMCIAASDRVYKIHQLMPIHDNCHCTISPVTEDYDPGSALNNLDLERIYGDAGGNTVAHLKRTRYQIDEHGELGALLVPKREYKPRSKKAKQLTRGKNSASLKRDEADKRETLTKQIDVLERNLKRLRANGEPEDSSKVAYHKRIIAKFRKELAAL</sequence>
<feature type="region of interest" description="Disordered" evidence="1">
    <location>
        <begin position="346"/>
        <end position="371"/>
    </location>
</feature>
<gene>
    <name evidence="2" type="ORF">ABW16_21520</name>
</gene>
<name>A0ABR5FA11_9MYCO</name>
<accession>A0ABR5FA11</accession>
<protein>
    <submittedName>
        <fullName evidence="2">Uncharacterized protein</fullName>
    </submittedName>
</protein>
<keyword evidence="3" id="KW-1185">Reference proteome</keyword>
<dbReference type="EMBL" id="LDPO01000027">
    <property type="protein sequence ID" value="KLO25895.1"/>
    <property type="molecule type" value="Genomic_DNA"/>
</dbReference>
<comment type="caution">
    <text evidence="2">The sequence shown here is derived from an EMBL/GenBank/DDBJ whole genome shotgun (WGS) entry which is preliminary data.</text>
</comment>
<organism evidence="2 3">
    <name type="scientific">Mycolicibacter heraklionensis</name>
    <dbReference type="NCBI Taxonomy" id="512402"/>
    <lineage>
        <taxon>Bacteria</taxon>
        <taxon>Bacillati</taxon>
        <taxon>Actinomycetota</taxon>
        <taxon>Actinomycetes</taxon>
        <taxon>Mycobacteriales</taxon>
        <taxon>Mycobacteriaceae</taxon>
        <taxon>Mycolicibacter</taxon>
    </lineage>
</organism>
<reference evidence="2 3" key="1">
    <citation type="submission" date="2015-05" db="EMBL/GenBank/DDBJ databases">
        <title>Genome sequence of Mycobacterium heraklionense Davo strain.</title>
        <authorList>
            <person name="Greninger A.L."/>
            <person name="Cunningham G."/>
            <person name="Miller S."/>
        </authorList>
    </citation>
    <scope>NUCLEOTIDE SEQUENCE [LARGE SCALE GENOMIC DNA]</scope>
    <source>
        <strain evidence="2 3">Davo</strain>
    </source>
</reference>